<evidence type="ECO:0000313" key="1">
    <source>
        <dbReference type="EMBL" id="MCQ8106241.1"/>
    </source>
</evidence>
<sequence length="306" mass="34877">MSDSHLEFEGISASNPLGFLAALGTLTVCSRYYSEARISWKAFSGSYRPILYGCGDDKDYFLIVLYDALKPLPTTAFDIDDKLPFSADLFVQTLQEIQNNCSADNRRIADLLSAFGSEVIKEKEIFESTQFRMVRSGDSDGKGLTAYAKKIHNEVQLIDLDRTLFKTWDYRDECSSFRWDPLEDQRYALRWHDPSSQSSKKSGLHTMRGANALAIESLTLFPTIPTVKGLSTTGFIESGRKTYFSWPIWEAQLNIECIRSIMALSEMHGDKPNKRYLQQMGISQVFRCERIAPNKYYKNFSPSYSV</sequence>
<dbReference type="RefSeq" id="WP_256604325.1">
    <property type="nucleotide sequence ID" value="NZ_JANIBJ010000053.1"/>
</dbReference>
<dbReference type="EMBL" id="JANIBJ010000053">
    <property type="protein sequence ID" value="MCQ8106241.1"/>
    <property type="molecule type" value="Genomic_DNA"/>
</dbReference>
<gene>
    <name evidence="1" type="ORF">NP590_19185</name>
</gene>
<evidence type="ECO:0000313" key="2">
    <source>
        <dbReference type="Proteomes" id="UP001524499"/>
    </source>
</evidence>
<organism evidence="1 2">
    <name type="scientific">Methylomonas subterranea</name>
    <dbReference type="NCBI Taxonomy" id="2952225"/>
    <lineage>
        <taxon>Bacteria</taxon>
        <taxon>Pseudomonadati</taxon>
        <taxon>Pseudomonadota</taxon>
        <taxon>Gammaproteobacteria</taxon>
        <taxon>Methylococcales</taxon>
        <taxon>Methylococcaceae</taxon>
        <taxon>Methylomonas</taxon>
    </lineage>
</organism>
<protein>
    <submittedName>
        <fullName evidence="1">Uncharacterized protein</fullName>
    </submittedName>
</protein>
<dbReference type="Proteomes" id="UP001524499">
    <property type="component" value="Unassembled WGS sequence"/>
</dbReference>
<name>A0ABT1TL99_9GAMM</name>
<reference evidence="1 2" key="1">
    <citation type="submission" date="2022-07" db="EMBL/GenBank/DDBJ databases">
        <title>Methylomonas rivi sp. nov., Methylomonas rosea sp. nov., Methylomonas aureus sp. nov. and Methylomonas subterranea sp. nov., four novel methanotrophs isolated from a freshwater creek and the deep terrestrial subsurface.</title>
        <authorList>
            <person name="Abin C."/>
            <person name="Sankaranarayanan K."/>
            <person name="Garner C."/>
            <person name="Sindelar R."/>
            <person name="Kotary K."/>
            <person name="Garner R."/>
            <person name="Barclay S."/>
            <person name="Lawson P."/>
            <person name="Krumholz L."/>
        </authorList>
    </citation>
    <scope>NUCLEOTIDE SEQUENCE [LARGE SCALE GENOMIC DNA]</scope>
    <source>
        <strain evidence="1 2">SURF-2</strain>
    </source>
</reference>
<keyword evidence="2" id="KW-1185">Reference proteome</keyword>
<proteinExistence type="predicted"/>
<accession>A0ABT1TL99</accession>
<comment type="caution">
    <text evidence="1">The sequence shown here is derived from an EMBL/GenBank/DDBJ whole genome shotgun (WGS) entry which is preliminary data.</text>
</comment>